<evidence type="ECO:0000256" key="5">
    <source>
        <dbReference type="PIRSR" id="PIRSR000138-2"/>
    </source>
</evidence>
<dbReference type="PROSITE" id="PS00557">
    <property type="entry name" value="FMN_HYDROXY_ACID_DH_1"/>
    <property type="match status" value="1"/>
</dbReference>
<dbReference type="EMBL" id="AAWS01000002">
    <property type="protein sequence ID" value="EAY31743.1"/>
    <property type="molecule type" value="Genomic_DNA"/>
</dbReference>
<dbReference type="InterPro" id="IPR000262">
    <property type="entry name" value="FMN-dep_DH"/>
</dbReference>
<feature type="binding site" evidence="5">
    <location>
        <begin position="350"/>
        <end position="354"/>
    </location>
    <ligand>
        <name>FMN</name>
        <dbReference type="ChEBI" id="CHEBI:58210"/>
    </ligand>
</feature>
<dbReference type="CDD" id="cd03332">
    <property type="entry name" value="LMO_FMN"/>
    <property type="match status" value="1"/>
</dbReference>
<feature type="binding site" evidence="5">
    <location>
        <position position="150"/>
    </location>
    <ligand>
        <name>FMN</name>
        <dbReference type="ChEBI" id="CHEBI:58210"/>
    </ligand>
</feature>
<comment type="caution">
    <text evidence="7">The sequence shown here is derived from an EMBL/GenBank/DDBJ whole genome shotgun (WGS) entry which is preliminary data.</text>
</comment>
<evidence type="ECO:0000256" key="2">
    <source>
        <dbReference type="ARBA" id="ARBA00023002"/>
    </source>
</evidence>
<feature type="domain" description="FMN hydroxy acid dehydrogenase" evidence="6">
    <location>
        <begin position="20"/>
        <end position="424"/>
    </location>
</feature>
<dbReference type="eggNOG" id="COG1304">
    <property type="taxonomic scope" value="Bacteria"/>
</dbReference>
<protein>
    <submittedName>
        <fullName evidence="7">Isopentenyl-diphosphate delta-isomerase II 2</fullName>
        <ecNumber evidence="7">5.3.3.2</ecNumber>
    </submittedName>
</protein>
<feature type="active site" description="Proton acceptor" evidence="4">
    <location>
        <position position="319"/>
    </location>
</feature>
<dbReference type="Proteomes" id="UP000004095">
    <property type="component" value="Unassembled WGS sequence"/>
</dbReference>
<keyword evidence="5" id="KW-0285">Flavoprotein</keyword>
<feature type="binding site" evidence="5">
    <location>
        <position position="322"/>
    </location>
    <ligand>
        <name>glyoxylate</name>
        <dbReference type="ChEBI" id="CHEBI:36655"/>
    </ligand>
</feature>
<dbReference type="GO" id="GO:0016491">
    <property type="term" value="F:oxidoreductase activity"/>
    <property type="evidence" value="ECO:0007669"/>
    <property type="project" value="UniProtKB-KW"/>
</dbReference>
<dbReference type="InterPro" id="IPR013785">
    <property type="entry name" value="Aldolase_TIM"/>
</dbReference>
<feature type="binding site" evidence="5">
    <location>
        <position position="152"/>
    </location>
    <ligand>
        <name>glyoxylate</name>
        <dbReference type="ChEBI" id="CHEBI:36655"/>
    </ligand>
</feature>
<gene>
    <name evidence="7" type="ORF">M23134_05249</name>
</gene>
<sequence length="427" mass="46679">MKFEAINRQRIIYTSGASGKTPLVPVTPQLLEEKAARRMTKEATGYIIGGAGLGKTMQNNRSAFDQYQIVPRMLKDVSKRDTSITLFGQKFPSPLLTAPVGVLEMVHKRADLAVAEATSSLGVPMIFSNQASYPMEACASLMGNNPRWFQLYWSKSNELVLSFLKRAEASGCSAIVVTLDTSVLGWRTQDLDLAFLPFLQGKGIAQYTSDPVFQQLMDEPIDHQAPEFKPKVTLSLIKNALRMKKNYPGGLWKNFSSDRPIKAVKRFVNIYSRDSLTWENLQFLRKHTQLPLLLKGILHPDDAQKAIDYGMDGIVVSNHGGRQVDGAIGSFAALPDIVQKVKDQIPVLLDSGVRSGADMLKALAIGAKAVCVGRPYVYGLALAGAAGVQEVLANLMADFELNMALAGCKSVGELGRELLKKPQAFSC</sequence>
<feature type="binding site" evidence="5">
    <location>
        <position position="317"/>
    </location>
    <ligand>
        <name>FMN</name>
        <dbReference type="ChEBI" id="CHEBI:58210"/>
    </ligand>
</feature>
<evidence type="ECO:0000313" key="8">
    <source>
        <dbReference type="Proteomes" id="UP000004095"/>
    </source>
</evidence>
<dbReference type="InterPro" id="IPR008259">
    <property type="entry name" value="FMN_hydac_DH_AS"/>
</dbReference>
<keyword evidence="2" id="KW-0560">Oxidoreductase</keyword>
<dbReference type="InterPro" id="IPR037350">
    <property type="entry name" value="LMO_FMN"/>
</dbReference>
<feature type="binding site" evidence="5">
    <location>
        <begin position="99"/>
        <end position="101"/>
    </location>
    <ligand>
        <name>FMN</name>
        <dbReference type="ChEBI" id="CHEBI:58210"/>
    </ligand>
</feature>
<dbReference type="Pfam" id="PF01070">
    <property type="entry name" value="FMN_dh"/>
    <property type="match status" value="1"/>
</dbReference>
<dbReference type="PIRSF" id="PIRSF000138">
    <property type="entry name" value="Al-hdrx_acd_dh"/>
    <property type="match status" value="1"/>
</dbReference>
<organism evidence="7 8">
    <name type="scientific">Microscilla marina ATCC 23134</name>
    <dbReference type="NCBI Taxonomy" id="313606"/>
    <lineage>
        <taxon>Bacteria</taxon>
        <taxon>Pseudomonadati</taxon>
        <taxon>Bacteroidota</taxon>
        <taxon>Cytophagia</taxon>
        <taxon>Cytophagales</taxon>
        <taxon>Microscillaceae</taxon>
        <taxon>Microscilla</taxon>
    </lineage>
</organism>
<accession>A1ZDK4</accession>
<feature type="binding site" evidence="5">
    <location>
        <position position="178"/>
    </location>
    <ligand>
        <name>FMN</name>
        <dbReference type="ChEBI" id="CHEBI:58210"/>
    </ligand>
</feature>
<dbReference type="RefSeq" id="WP_002693607.1">
    <property type="nucleotide sequence ID" value="NZ_AAWS01000002.1"/>
</dbReference>
<dbReference type="SUPFAM" id="SSF51395">
    <property type="entry name" value="FMN-linked oxidoreductases"/>
    <property type="match status" value="1"/>
</dbReference>
<dbReference type="PANTHER" id="PTHR10578">
    <property type="entry name" value="S -2-HYDROXY-ACID OXIDASE-RELATED"/>
    <property type="match status" value="1"/>
</dbReference>
<dbReference type="OrthoDB" id="9770452at2"/>
<dbReference type="GO" id="GO:0010181">
    <property type="term" value="F:FMN binding"/>
    <property type="evidence" value="ECO:0007669"/>
    <property type="project" value="InterPro"/>
</dbReference>
<evidence type="ECO:0000256" key="1">
    <source>
        <dbReference type="ARBA" id="ARBA00001917"/>
    </source>
</evidence>
<comment type="cofactor">
    <cofactor evidence="1">
        <name>FMN</name>
        <dbReference type="ChEBI" id="CHEBI:58210"/>
    </cofactor>
</comment>
<dbReference type="InterPro" id="IPR037396">
    <property type="entry name" value="FMN_HAD"/>
</dbReference>
<dbReference type="EC" id="5.3.3.2" evidence="7"/>
<reference evidence="7 8" key="1">
    <citation type="submission" date="2007-01" db="EMBL/GenBank/DDBJ databases">
        <authorList>
            <person name="Haygood M."/>
            <person name="Podell S."/>
            <person name="Anderson C."/>
            <person name="Hopkinson B."/>
            <person name="Roe K."/>
            <person name="Barbeau K."/>
            <person name="Gaasterland T."/>
            <person name="Ferriera S."/>
            <person name="Johnson J."/>
            <person name="Kravitz S."/>
            <person name="Beeson K."/>
            <person name="Sutton G."/>
            <person name="Rogers Y.-H."/>
            <person name="Friedman R."/>
            <person name="Frazier M."/>
            <person name="Venter J.C."/>
        </authorList>
    </citation>
    <scope>NUCLEOTIDE SEQUENCE [LARGE SCALE GENOMIC DNA]</scope>
    <source>
        <strain evidence="7 8">ATCC 23134</strain>
    </source>
</reference>
<evidence type="ECO:0000259" key="6">
    <source>
        <dbReference type="PROSITE" id="PS51349"/>
    </source>
</evidence>
<feature type="binding site" evidence="5">
    <location>
        <position position="187"/>
    </location>
    <ligand>
        <name>glyoxylate</name>
        <dbReference type="ChEBI" id="CHEBI:36655"/>
    </ligand>
</feature>
<dbReference type="PANTHER" id="PTHR10578:SF143">
    <property type="entry name" value="FMN-DEPENDENT ALPHA-HYDROXY ACID DEHYDROGENASE PB1A11.03"/>
    <property type="match status" value="1"/>
</dbReference>
<feature type="binding site" evidence="5">
    <location>
        <position position="46"/>
    </location>
    <ligand>
        <name>glyoxylate</name>
        <dbReference type="ChEBI" id="CHEBI:36655"/>
    </ligand>
</feature>
<dbReference type="Gene3D" id="3.20.20.70">
    <property type="entry name" value="Aldolase class I"/>
    <property type="match status" value="1"/>
</dbReference>
<dbReference type="GO" id="GO:0004452">
    <property type="term" value="F:isopentenyl-diphosphate delta-isomerase activity"/>
    <property type="evidence" value="ECO:0007669"/>
    <property type="project" value="UniProtKB-EC"/>
</dbReference>
<keyword evidence="8" id="KW-1185">Reference proteome</keyword>
<feature type="binding site" evidence="5">
    <location>
        <position position="128"/>
    </location>
    <ligand>
        <name>FMN</name>
        <dbReference type="ChEBI" id="CHEBI:58210"/>
    </ligand>
</feature>
<dbReference type="AlphaFoldDB" id="A1ZDK4"/>
<evidence type="ECO:0000256" key="3">
    <source>
        <dbReference type="ARBA" id="ARBA00024042"/>
    </source>
</evidence>
<name>A1ZDK4_MICM2</name>
<proteinExistence type="inferred from homology"/>
<comment type="similarity">
    <text evidence="3">Belongs to the FMN-dependent alpha-hydroxy acid dehydrogenase family.</text>
</comment>
<feature type="binding site" evidence="5">
    <location>
        <begin position="373"/>
        <end position="374"/>
    </location>
    <ligand>
        <name>FMN</name>
        <dbReference type="ChEBI" id="CHEBI:58210"/>
    </ligand>
</feature>
<dbReference type="PROSITE" id="PS51349">
    <property type="entry name" value="FMN_HYDROXY_ACID_DH_2"/>
    <property type="match status" value="1"/>
</dbReference>
<evidence type="ECO:0000256" key="4">
    <source>
        <dbReference type="PIRSR" id="PIRSR000138-1"/>
    </source>
</evidence>
<feature type="binding site" evidence="5">
    <location>
        <position position="295"/>
    </location>
    <ligand>
        <name>FMN</name>
        <dbReference type="ChEBI" id="CHEBI:58210"/>
    </ligand>
</feature>
<feature type="binding site" evidence="5">
    <location>
        <position position="319"/>
    </location>
    <ligand>
        <name>glyoxylate</name>
        <dbReference type="ChEBI" id="CHEBI:36655"/>
    </ligand>
</feature>
<evidence type="ECO:0000313" key="7">
    <source>
        <dbReference type="EMBL" id="EAY31743.1"/>
    </source>
</evidence>
<keyword evidence="5" id="KW-0288">FMN</keyword>
<keyword evidence="7" id="KW-0413">Isomerase</keyword>
<dbReference type="InterPro" id="IPR012133">
    <property type="entry name" value="Alpha-hydoxy_acid_DH_FMN"/>
</dbReference>